<accession>A0A6C0CVG8</accession>
<name>A0A6C0CVG8_9ZZZZ</name>
<organism evidence="2">
    <name type="scientific">viral metagenome</name>
    <dbReference type="NCBI Taxonomy" id="1070528"/>
    <lineage>
        <taxon>unclassified sequences</taxon>
        <taxon>metagenomes</taxon>
        <taxon>organismal metagenomes</taxon>
    </lineage>
</organism>
<proteinExistence type="predicted"/>
<keyword evidence="1" id="KW-1133">Transmembrane helix</keyword>
<feature type="transmembrane region" description="Helical" evidence="1">
    <location>
        <begin position="57"/>
        <end position="76"/>
    </location>
</feature>
<feature type="transmembrane region" description="Helical" evidence="1">
    <location>
        <begin position="19"/>
        <end position="36"/>
    </location>
</feature>
<reference evidence="2" key="1">
    <citation type="journal article" date="2020" name="Nature">
        <title>Giant virus diversity and host interactions through global metagenomics.</title>
        <authorList>
            <person name="Schulz F."/>
            <person name="Roux S."/>
            <person name="Paez-Espino D."/>
            <person name="Jungbluth S."/>
            <person name="Walsh D.A."/>
            <person name="Denef V.J."/>
            <person name="McMahon K.D."/>
            <person name="Konstantinidis K.T."/>
            <person name="Eloe-Fadrosh E.A."/>
            <person name="Kyrpides N.C."/>
            <person name="Woyke T."/>
        </authorList>
    </citation>
    <scope>NUCLEOTIDE SEQUENCE</scope>
    <source>
        <strain evidence="2">GVMAG-M-3300023109-53</strain>
    </source>
</reference>
<dbReference type="EMBL" id="MN739502">
    <property type="protein sequence ID" value="QHT08836.1"/>
    <property type="molecule type" value="Genomic_DNA"/>
</dbReference>
<dbReference type="AlphaFoldDB" id="A0A6C0CVG8"/>
<protein>
    <submittedName>
        <fullName evidence="2">Uncharacterized protein</fullName>
    </submittedName>
</protein>
<keyword evidence="1" id="KW-0472">Membrane</keyword>
<keyword evidence="1" id="KW-0812">Transmembrane</keyword>
<evidence type="ECO:0000256" key="1">
    <source>
        <dbReference type="SAM" id="Phobius"/>
    </source>
</evidence>
<sequence>MSCKCAKEENLSNYNKWKYTLYTSIILFIIFNPLTYKVSNLIFGKIIGKTEIKGCPTILGLIIHILLFTLVIRYVMELPI</sequence>
<evidence type="ECO:0000313" key="2">
    <source>
        <dbReference type="EMBL" id="QHT08836.1"/>
    </source>
</evidence>